<sequence length="75" mass="8279">MCPNPTPNPIEPDKITNADESKELPGNNSEMQPPRQTDELDTHYEGVREAGNVAAEDEKETDKLDGSNANNLRTK</sequence>
<dbReference type="OrthoDB" id="893996at2"/>
<dbReference type="AlphaFoldDB" id="A0A512AW49"/>
<evidence type="ECO:0000313" key="2">
    <source>
        <dbReference type="EMBL" id="GEO03946.1"/>
    </source>
</evidence>
<feature type="region of interest" description="Disordered" evidence="1">
    <location>
        <begin position="1"/>
        <end position="75"/>
    </location>
</feature>
<evidence type="ECO:0000313" key="3">
    <source>
        <dbReference type="Proteomes" id="UP000321532"/>
    </source>
</evidence>
<name>A0A512AW49_9BACT</name>
<gene>
    <name evidence="2" type="ORF">AAE02nite_16100</name>
</gene>
<feature type="compositionally biased region" description="Basic and acidic residues" evidence="1">
    <location>
        <begin position="36"/>
        <end position="48"/>
    </location>
</feature>
<dbReference type="EMBL" id="BJYS01000009">
    <property type="protein sequence ID" value="GEO03946.1"/>
    <property type="molecule type" value="Genomic_DNA"/>
</dbReference>
<feature type="compositionally biased region" description="Pro residues" evidence="1">
    <location>
        <begin position="1"/>
        <end position="10"/>
    </location>
</feature>
<reference evidence="2 3" key="1">
    <citation type="submission" date="2019-07" db="EMBL/GenBank/DDBJ databases">
        <title>Whole genome shotgun sequence of Adhaeribacter aerolatus NBRC 106133.</title>
        <authorList>
            <person name="Hosoyama A."/>
            <person name="Uohara A."/>
            <person name="Ohji S."/>
            <person name="Ichikawa N."/>
        </authorList>
    </citation>
    <scope>NUCLEOTIDE SEQUENCE [LARGE SCALE GENOMIC DNA]</scope>
    <source>
        <strain evidence="2 3">NBRC 106133</strain>
    </source>
</reference>
<dbReference type="RefSeq" id="WP_146896857.1">
    <property type="nucleotide sequence ID" value="NZ_BJYS01000009.1"/>
</dbReference>
<feature type="compositionally biased region" description="Basic and acidic residues" evidence="1">
    <location>
        <begin position="11"/>
        <end position="23"/>
    </location>
</feature>
<evidence type="ECO:0000256" key="1">
    <source>
        <dbReference type="SAM" id="MobiDB-lite"/>
    </source>
</evidence>
<feature type="compositionally biased region" description="Polar residues" evidence="1">
    <location>
        <begin position="26"/>
        <end position="35"/>
    </location>
</feature>
<dbReference type="Proteomes" id="UP000321532">
    <property type="component" value="Unassembled WGS sequence"/>
</dbReference>
<keyword evidence="3" id="KW-1185">Reference proteome</keyword>
<accession>A0A512AW49</accession>
<proteinExistence type="predicted"/>
<protein>
    <submittedName>
        <fullName evidence="2">Uncharacterized protein</fullName>
    </submittedName>
</protein>
<organism evidence="2 3">
    <name type="scientific">Adhaeribacter aerolatus</name>
    <dbReference type="NCBI Taxonomy" id="670289"/>
    <lineage>
        <taxon>Bacteria</taxon>
        <taxon>Pseudomonadati</taxon>
        <taxon>Bacteroidota</taxon>
        <taxon>Cytophagia</taxon>
        <taxon>Cytophagales</taxon>
        <taxon>Hymenobacteraceae</taxon>
        <taxon>Adhaeribacter</taxon>
    </lineage>
</organism>
<comment type="caution">
    <text evidence="2">The sequence shown here is derived from an EMBL/GenBank/DDBJ whole genome shotgun (WGS) entry which is preliminary data.</text>
</comment>